<evidence type="ECO:0000256" key="1">
    <source>
        <dbReference type="SAM" id="MobiDB-lite"/>
    </source>
</evidence>
<comment type="caution">
    <text evidence="3">The sequence shown here is derived from an EMBL/GenBank/DDBJ whole genome shotgun (WGS) entry which is preliminary data.</text>
</comment>
<dbReference type="SUPFAM" id="SSF48452">
    <property type="entry name" value="TPR-like"/>
    <property type="match status" value="1"/>
</dbReference>
<dbReference type="SMART" id="SM00382">
    <property type="entry name" value="AAA"/>
    <property type="match status" value="1"/>
</dbReference>
<dbReference type="GO" id="GO:0043531">
    <property type="term" value="F:ADP binding"/>
    <property type="evidence" value="ECO:0007669"/>
    <property type="project" value="InterPro"/>
</dbReference>
<dbReference type="PANTHER" id="PTHR47691">
    <property type="entry name" value="REGULATOR-RELATED"/>
    <property type="match status" value="1"/>
</dbReference>
<dbReference type="InterPro" id="IPR027417">
    <property type="entry name" value="P-loop_NTPase"/>
</dbReference>
<dbReference type="Gene3D" id="1.25.40.10">
    <property type="entry name" value="Tetratricopeptide repeat domain"/>
    <property type="match status" value="2"/>
</dbReference>
<dbReference type="SUPFAM" id="SSF52540">
    <property type="entry name" value="P-loop containing nucleoside triphosphate hydrolases"/>
    <property type="match status" value="1"/>
</dbReference>
<dbReference type="Gene3D" id="3.40.50.300">
    <property type="entry name" value="P-loop containing nucleotide triphosphate hydrolases"/>
    <property type="match status" value="1"/>
</dbReference>
<protein>
    <submittedName>
        <fullName evidence="3">Tetratricopeptide repeat protein</fullName>
    </submittedName>
</protein>
<dbReference type="PRINTS" id="PR00364">
    <property type="entry name" value="DISEASERSIST"/>
</dbReference>
<name>A0A9X2RX74_STRMQ</name>
<evidence type="ECO:0000259" key="2">
    <source>
        <dbReference type="SMART" id="SM00382"/>
    </source>
</evidence>
<reference evidence="3" key="1">
    <citation type="submission" date="2022-06" db="EMBL/GenBank/DDBJ databases">
        <title>WGS of actinobacteria.</title>
        <authorList>
            <person name="Thawai C."/>
        </authorList>
    </citation>
    <scope>NUCLEOTIDE SEQUENCE</scope>
    <source>
        <strain evidence="3">DSM 42010</strain>
    </source>
</reference>
<feature type="region of interest" description="Disordered" evidence="1">
    <location>
        <begin position="1"/>
        <end position="23"/>
    </location>
</feature>
<sequence>MSNKEEENSEKARGLTRSEMSGSARDLIQARNISGGVHFHGAAPDQGFAPRQLPWDVYGFVNRQHELERLDALIAADREKPTGGSVYVIVGKPGVGKTSLAVRWAHRAQDRFPDGQLYVNLRGYDPGEPVAPEQALEGFLSALGVPPAAIPVDAENRSNLYRSLVADRHMLIVLDNAATASQVRPLLPGGAHTVVVITTRTMLSGLVALVGARRITVEVLPETEAVQLLRSTMSEYRSEDASEELSELASLCAGLPLALRIAAERASARPRMPLSALLEDLRDKYSLWFALSTEDGDEQEAVRSVFAWSFRGLPQEAAWAFRMLGVLPTPNFSLRCVAALVALPVNRTRYLLDVLVGAHLVEQPTHERYQLHDLLRAYAMEEVIREESPESRLAALRRVLTWYLHTASSTSSASVGFSRPPPLSDPGEVTHALVSLAEHEDALRWFKEEWRNLSLVIRHANHSGLDELTWKLSIARHRFGDYFSLSEDMLELTAMALNSARGLDRFGEAEVLHHRAVILEYGFYRLDEARTCYELAASIFEEIDDKAGLASVLTYFARYHLRRHQFEEGRPLLRRAITIFEDIGDSERRTAVLQHLADAHLGLGEYDAALNIALSTLAQARTLNSPARESSALRIAAAAHLGSGRVDDALAAAEDAVERARAASNIYCEGQALLGALGPAQYVSRRYRDALISFHRAATLYRDGVHEMEAESLSHTGSTYREMGRPEQAVAFHRQAISICRTLGDQWRLAISLDEYATTLAALGSAEEAHGNRLEAARLFSEFNDAESTVRAERIRSALDTG</sequence>
<evidence type="ECO:0000313" key="3">
    <source>
        <dbReference type="EMBL" id="MCQ8834221.1"/>
    </source>
</evidence>
<feature type="domain" description="AAA+ ATPase" evidence="2">
    <location>
        <begin position="83"/>
        <end position="222"/>
    </location>
</feature>
<accession>A0A9X2RX74</accession>
<gene>
    <name evidence="3" type="ORF">NQU54_35495</name>
</gene>
<evidence type="ECO:0000313" key="4">
    <source>
        <dbReference type="Proteomes" id="UP001142400"/>
    </source>
</evidence>
<organism evidence="3 4">
    <name type="scientific">Streptomyces malaysiensis subsp. samsunensis</name>
    <dbReference type="NCBI Taxonomy" id="459658"/>
    <lineage>
        <taxon>Bacteria</taxon>
        <taxon>Bacillati</taxon>
        <taxon>Actinomycetota</taxon>
        <taxon>Actinomycetes</taxon>
        <taxon>Kitasatosporales</taxon>
        <taxon>Streptomycetaceae</taxon>
        <taxon>Streptomyces</taxon>
        <taxon>Streptomyces violaceusniger group</taxon>
    </lineage>
</organism>
<dbReference type="InterPro" id="IPR003593">
    <property type="entry name" value="AAA+_ATPase"/>
</dbReference>
<dbReference type="Proteomes" id="UP001142400">
    <property type="component" value="Unassembled WGS sequence"/>
</dbReference>
<proteinExistence type="predicted"/>
<dbReference type="InterPro" id="IPR019734">
    <property type="entry name" value="TPR_rpt"/>
</dbReference>
<dbReference type="AlphaFoldDB" id="A0A9X2RX74"/>
<dbReference type="RefSeq" id="WP_257634614.1">
    <property type="nucleotide sequence ID" value="NZ_JANIIC010000054.1"/>
</dbReference>
<dbReference type="SMART" id="SM00028">
    <property type="entry name" value="TPR"/>
    <property type="match status" value="4"/>
</dbReference>
<keyword evidence="4" id="KW-1185">Reference proteome</keyword>
<dbReference type="PANTHER" id="PTHR47691:SF3">
    <property type="entry name" value="HTH-TYPE TRANSCRIPTIONAL REGULATOR RV0890C-RELATED"/>
    <property type="match status" value="1"/>
</dbReference>
<feature type="compositionally biased region" description="Basic and acidic residues" evidence="1">
    <location>
        <begin position="1"/>
        <end position="13"/>
    </location>
</feature>
<dbReference type="EMBL" id="JANIIC010000054">
    <property type="protein sequence ID" value="MCQ8834221.1"/>
    <property type="molecule type" value="Genomic_DNA"/>
</dbReference>
<dbReference type="Pfam" id="PF13374">
    <property type="entry name" value="TPR_10"/>
    <property type="match status" value="1"/>
</dbReference>
<dbReference type="InterPro" id="IPR011990">
    <property type="entry name" value="TPR-like_helical_dom_sf"/>
</dbReference>